<dbReference type="OrthoDB" id="158402at2"/>
<dbReference type="InterPro" id="IPR003752">
    <property type="entry name" value="DiS_bond_form_DsbB/BdbC"/>
</dbReference>
<dbReference type="HAMAP" id="MF_00287">
    <property type="entry name" value="BdbC"/>
    <property type="match status" value="1"/>
</dbReference>
<evidence type="ECO:0000256" key="7">
    <source>
        <dbReference type="ARBA" id="ARBA00023002"/>
    </source>
</evidence>
<keyword evidence="9" id="KW-1015">Disulfide bond</keyword>
<dbReference type="STRING" id="872965.SE16_02545"/>
<dbReference type="InterPro" id="IPR023380">
    <property type="entry name" value="DsbB-like_sf"/>
</dbReference>
<evidence type="ECO:0000313" key="14">
    <source>
        <dbReference type="EMBL" id="KPL89357.1"/>
    </source>
</evidence>
<evidence type="ECO:0000256" key="8">
    <source>
        <dbReference type="ARBA" id="ARBA00023136"/>
    </source>
</evidence>
<keyword evidence="6 12" id="KW-1133">Transmembrane helix</keyword>
<comment type="similarity">
    <text evidence="2">Belongs to the DsbB family. BdbC subfamily.</text>
</comment>
<evidence type="ECO:0000256" key="1">
    <source>
        <dbReference type="ARBA" id="ARBA00004141"/>
    </source>
</evidence>
<proteinExistence type="inferred from homology"/>
<evidence type="ECO:0000313" key="13">
    <source>
        <dbReference type="EMBL" id="GAP64247.1"/>
    </source>
</evidence>
<keyword evidence="11" id="KW-0676">Redox-active center</keyword>
<feature type="transmembrane region" description="Helical" evidence="12">
    <location>
        <begin position="110"/>
        <end position="136"/>
    </location>
</feature>
<evidence type="ECO:0000256" key="12">
    <source>
        <dbReference type="SAM" id="Phobius"/>
    </source>
</evidence>
<protein>
    <submittedName>
        <fullName evidence="13">Disulfide bond formation protein DsbB</fullName>
    </submittedName>
</protein>
<keyword evidence="7" id="KW-0560">Oxidoreductase</keyword>
<dbReference type="GO" id="GO:0006457">
    <property type="term" value="P:protein folding"/>
    <property type="evidence" value="ECO:0007669"/>
    <property type="project" value="InterPro"/>
</dbReference>
<dbReference type="InParanoid" id="A0A0M9UDQ7"/>
<keyword evidence="4 12" id="KW-0812">Transmembrane</keyword>
<dbReference type="GO" id="GO:0016020">
    <property type="term" value="C:membrane"/>
    <property type="evidence" value="ECO:0007669"/>
    <property type="project" value="UniProtKB-SubCell"/>
</dbReference>
<evidence type="ECO:0000256" key="4">
    <source>
        <dbReference type="ARBA" id="ARBA00022692"/>
    </source>
</evidence>
<reference evidence="15" key="3">
    <citation type="submission" date="2015-08" db="EMBL/GenBank/DDBJ databases">
        <title>Draft Genome Sequence of a Heterotrophic Facultative Anaerobic Bacterium Ardenticatena maritima Strain 110S.</title>
        <authorList>
            <person name="Kawaichi S."/>
            <person name="Yoshida T."/>
            <person name="Sako Y."/>
            <person name="Nakamura R."/>
        </authorList>
    </citation>
    <scope>NUCLEOTIDE SEQUENCE [LARGE SCALE GENOMIC DNA]</scope>
    <source>
        <strain evidence="15">110S</strain>
    </source>
</reference>
<keyword evidence="3" id="KW-0813">Transport</keyword>
<feature type="transmembrane region" description="Helical" evidence="12">
    <location>
        <begin position="33"/>
        <end position="58"/>
    </location>
</feature>
<evidence type="ECO:0000256" key="5">
    <source>
        <dbReference type="ARBA" id="ARBA00022982"/>
    </source>
</evidence>
<evidence type="ECO:0000256" key="9">
    <source>
        <dbReference type="ARBA" id="ARBA00023157"/>
    </source>
</evidence>
<keyword evidence="5" id="KW-0249">Electron transport</keyword>
<dbReference type="InterPro" id="IPR012187">
    <property type="entry name" value="Disulphide_bond_form_BdbC"/>
</dbReference>
<dbReference type="Gene3D" id="1.20.1550.10">
    <property type="entry name" value="DsbB-like"/>
    <property type="match status" value="1"/>
</dbReference>
<dbReference type="EMBL" id="LGKN01000003">
    <property type="protein sequence ID" value="KPL89357.1"/>
    <property type="molecule type" value="Genomic_DNA"/>
</dbReference>
<evidence type="ECO:0000256" key="10">
    <source>
        <dbReference type="ARBA" id="ARBA00023186"/>
    </source>
</evidence>
<keyword evidence="8 12" id="KW-0472">Membrane</keyword>
<feature type="transmembrane region" description="Helical" evidence="12">
    <location>
        <begin position="65"/>
        <end position="85"/>
    </location>
</feature>
<evidence type="ECO:0000313" key="15">
    <source>
        <dbReference type="Proteomes" id="UP000037784"/>
    </source>
</evidence>
<dbReference type="SUPFAM" id="SSF158442">
    <property type="entry name" value="DsbB-like"/>
    <property type="match status" value="1"/>
</dbReference>
<dbReference type="EMBL" id="BBZA01000240">
    <property type="protein sequence ID" value="GAP64247.1"/>
    <property type="molecule type" value="Genomic_DNA"/>
</dbReference>
<dbReference type="PIRSF" id="PIRSF036659">
    <property type="entry name" value="BdbC"/>
    <property type="match status" value="1"/>
</dbReference>
<dbReference type="Proteomes" id="UP000050502">
    <property type="component" value="Unassembled WGS sequence"/>
</dbReference>
<dbReference type="AlphaFoldDB" id="A0A0M9UDQ7"/>
<reference evidence="14 16" key="2">
    <citation type="submission" date="2015-07" db="EMBL/GenBank/DDBJ databases">
        <title>Whole genome sequence of Ardenticatena maritima DSM 23922.</title>
        <authorList>
            <person name="Hemp J."/>
            <person name="Ward L.M."/>
            <person name="Pace L.A."/>
            <person name="Fischer W.W."/>
        </authorList>
    </citation>
    <scope>NUCLEOTIDE SEQUENCE [LARGE SCALE GENOMIC DNA]</scope>
    <source>
        <strain evidence="14 16">110S</strain>
    </source>
</reference>
<name>A0A0M9UDQ7_9CHLR</name>
<dbReference type="PANTHER" id="PTHR43469:SF1">
    <property type="entry name" value="SPBETA PROPHAGE-DERIVED DISULFIDE BOND FORMATION PROTEIN B"/>
    <property type="match status" value="1"/>
</dbReference>
<keyword evidence="10" id="KW-0143">Chaperone</keyword>
<sequence>MNSARVRAFLPLFAWIVALTAMSGSLYYSEVRGFIPCTLCWYQRILMYPLVAIILVGILRRDEGLPLYVLPLSVLGMFVSTYHYLLQIGVLTETGTCKAGVPCTVKYVNYFGFVTIPFMALTAFYLISMAMAAYWFMRQQDV</sequence>
<dbReference type="GO" id="GO:0015035">
    <property type="term" value="F:protein-disulfide reductase activity"/>
    <property type="evidence" value="ECO:0007669"/>
    <property type="project" value="InterPro"/>
</dbReference>
<dbReference type="PANTHER" id="PTHR43469">
    <property type="entry name" value="DISULFIDE FORMATION PROTEIN-RELATED"/>
    <property type="match status" value="1"/>
</dbReference>
<comment type="subcellular location">
    <subcellularLocation>
        <location evidence="1">Membrane</location>
        <topology evidence="1">Multi-pass membrane protein</topology>
    </subcellularLocation>
</comment>
<reference evidence="13 15" key="1">
    <citation type="journal article" date="2015" name="Genome Announc.">
        <title>Draft Genome Sequence of a Heterotrophic Facultative Anaerobic Thermophilic Bacterium, Ardenticatena maritima Strain 110ST.</title>
        <authorList>
            <person name="Kawaichi S."/>
            <person name="Yoshida T."/>
            <person name="Sako Y."/>
            <person name="Nakamura R."/>
        </authorList>
    </citation>
    <scope>NUCLEOTIDE SEQUENCE [LARGE SCALE GENOMIC DNA]</scope>
    <source>
        <strain evidence="13 15">110S</strain>
    </source>
</reference>
<evidence type="ECO:0000256" key="6">
    <source>
        <dbReference type="ARBA" id="ARBA00022989"/>
    </source>
</evidence>
<evidence type="ECO:0000313" key="16">
    <source>
        <dbReference type="Proteomes" id="UP000050502"/>
    </source>
</evidence>
<dbReference type="FunCoup" id="A0A0M9UDQ7">
    <property type="interactions" value="10"/>
</dbReference>
<dbReference type="NCBIfam" id="NF002849">
    <property type="entry name" value="PRK03113.1"/>
    <property type="match status" value="1"/>
</dbReference>
<dbReference type="RefSeq" id="WP_054493964.1">
    <property type="nucleotide sequence ID" value="NZ_BBZA01000240.1"/>
</dbReference>
<organism evidence="13 15">
    <name type="scientific">Ardenticatena maritima</name>
    <dbReference type="NCBI Taxonomy" id="872965"/>
    <lineage>
        <taxon>Bacteria</taxon>
        <taxon>Bacillati</taxon>
        <taxon>Chloroflexota</taxon>
        <taxon>Ardenticatenia</taxon>
        <taxon>Ardenticatenales</taxon>
        <taxon>Ardenticatenaceae</taxon>
        <taxon>Ardenticatena</taxon>
    </lineage>
</organism>
<dbReference type="Proteomes" id="UP000037784">
    <property type="component" value="Unassembled WGS sequence"/>
</dbReference>
<gene>
    <name evidence="13" type="primary">dsbB</name>
    <name evidence="13" type="ORF">ARMA_2670</name>
    <name evidence="14" type="ORF">SE16_02545</name>
</gene>
<dbReference type="Pfam" id="PF02600">
    <property type="entry name" value="DsbB"/>
    <property type="match status" value="1"/>
</dbReference>
<keyword evidence="15" id="KW-1185">Reference proteome</keyword>
<comment type="caution">
    <text evidence="13">The sequence shown here is derived from an EMBL/GenBank/DDBJ whole genome shotgun (WGS) entry which is preliminary data.</text>
</comment>
<evidence type="ECO:0000256" key="3">
    <source>
        <dbReference type="ARBA" id="ARBA00022448"/>
    </source>
</evidence>
<accession>A0A0M9UDQ7</accession>
<evidence type="ECO:0000256" key="2">
    <source>
        <dbReference type="ARBA" id="ARBA00007602"/>
    </source>
</evidence>
<evidence type="ECO:0000256" key="11">
    <source>
        <dbReference type="ARBA" id="ARBA00023284"/>
    </source>
</evidence>